<accession>A0A183AG26</accession>
<sequence length="247" mass="27174">MQANWGGRKLSVTDSAPGGPPFIGMRVLSCTDDDDQNVLTTSGPAAKSTVSTVTNTTSSPVRITKSSPGTPSTSRKKQLGLVIRKWPIESSPLAKQQHSIPNTVMLADVTCDEPCEHNSMAITVDPDLAFPFPNATFNGHGVSFPRGQNTLGDGYLGERETIVHPMLQLPLSTSIPDVCRSDMDRLKRLQRFTTQQARSVEELTKRHRKVLFNETSIDLVNEYSDMMCFTHVNSSKSSKKVFFCDIL</sequence>
<name>A0A183AG26_9TREM</name>
<evidence type="ECO:0000256" key="1">
    <source>
        <dbReference type="SAM" id="MobiDB-lite"/>
    </source>
</evidence>
<feature type="region of interest" description="Disordered" evidence="1">
    <location>
        <begin position="56"/>
        <end position="77"/>
    </location>
</feature>
<keyword evidence="3" id="KW-1185">Reference proteome</keyword>
<evidence type="ECO:0000313" key="2">
    <source>
        <dbReference type="EMBL" id="VDP76884.1"/>
    </source>
</evidence>
<feature type="compositionally biased region" description="Polar residues" evidence="1">
    <location>
        <begin position="60"/>
        <end position="73"/>
    </location>
</feature>
<protein>
    <submittedName>
        <fullName evidence="4">CDK5 and ABL1 enzyme substrate 1</fullName>
    </submittedName>
</protein>
<evidence type="ECO:0000313" key="4">
    <source>
        <dbReference type="WBParaSite" id="ECPE_0000592401-mRNA-1"/>
    </source>
</evidence>
<organism evidence="4">
    <name type="scientific">Echinostoma caproni</name>
    <dbReference type="NCBI Taxonomy" id="27848"/>
    <lineage>
        <taxon>Eukaryota</taxon>
        <taxon>Metazoa</taxon>
        <taxon>Spiralia</taxon>
        <taxon>Lophotrochozoa</taxon>
        <taxon>Platyhelminthes</taxon>
        <taxon>Trematoda</taxon>
        <taxon>Digenea</taxon>
        <taxon>Plagiorchiida</taxon>
        <taxon>Echinostomata</taxon>
        <taxon>Echinostomatoidea</taxon>
        <taxon>Echinostomatidae</taxon>
        <taxon>Echinostoma</taxon>
    </lineage>
</organism>
<gene>
    <name evidence="2" type="ORF">ECPE_LOCUS5911</name>
</gene>
<reference evidence="4" key="1">
    <citation type="submission" date="2016-06" db="UniProtKB">
        <authorList>
            <consortium name="WormBaseParasite"/>
        </authorList>
    </citation>
    <scope>IDENTIFICATION</scope>
</reference>
<dbReference type="EMBL" id="UZAN01042825">
    <property type="protein sequence ID" value="VDP76884.1"/>
    <property type="molecule type" value="Genomic_DNA"/>
</dbReference>
<dbReference type="Proteomes" id="UP000272942">
    <property type="component" value="Unassembled WGS sequence"/>
</dbReference>
<reference evidence="2 3" key="2">
    <citation type="submission" date="2018-11" db="EMBL/GenBank/DDBJ databases">
        <authorList>
            <consortium name="Pathogen Informatics"/>
        </authorList>
    </citation>
    <scope>NUCLEOTIDE SEQUENCE [LARGE SCALE GENOMIC DNA]</scope>
    <source>
        <strain evidence="2 3">Egypt</strain>
    </source>
</reference>
<evidence type="ECO:0000313" key="3">
    <source>
        <dbReference type="Proteomes" id="UP000272942"/>
    </source>
</evidence>
<dbReference type="WBParaSite" id="ECPE_0000592401-mRNA-1">
    <property type="protein sequence ID" value="ECPE_0000592401-mRNA-1"/>
    <property type="gene ID" value="ECPE_0000592401"/>
</dbReference>
<dbReference type="AlphaFoldDB" id="A0A183AG26"/>
<proteinExistence type="predicted"/>